<evidence type="ECO:0000256" key="1">
    <source>
        <dbReference type="SAM" id="Phobius"/>
    </source>
</evidence>
<proteinExistence type="predicted"/>
<dbReference type="RefSeq" id="WP_374219258.1">
    <property type="nucleotide sequence ID" value="NZ_JAXOVW010000092.1"/>
</dbReference>
<dbReference type="Proteomes" id="UP001291930">
    <property type="component" value="Unassembled WGS sequence"/>
</dbReference>
<evidence type="ECO:0000313" key="3">
    <source>
        <dbReference type="Proteomes" id="UP001291930"/>
    </source>
</evidence>
<keyword evidence="1" id="KW-0812">Transmembrane</keyword>
<gene>
    <name evidence="2" type="ORF">U2I54_23360</name>
</gene>
<organism evidence="2 3">
    <name type="scientific">Bacillus bingmayongensis</name>
    <dbReference type="NCBI Taxonomy" id="1150157"/>
    <lineage>
        <taxon>Bacteria</taxon>
        <taxon>Bacillati</taxon>
        <taxon>Bacillota</taxon>
        <taxon>Bacilli</taxon>
        <taxon>Bacillales</taxon>
        <taxon>Bacillaceae</taxon>
        <taxon>Bacillus</taxon>
    </lineage>
</organism>
<dbReference type="EMBL" id="JAXOVW010000092">
    <property type="protein sequence ID" value="MDZ5609911.1"/>
    <property type="molecule type" value="Genomic_DNA"/>
</dbReference>
<protein>
    <submittedName>
        <fullName evidence="2">Uncharacterized protein</fullName>
    </submittedName>
</protein>
<comment type="caution">
    <text evidence="2">The sequence shown here is derived from an EMBL/GenBank/DDBJ whole genome shotgun (WGS) entry which is preliminary data.</text>
</comment>
<reference evidence="3" key="1">
    <citation type="submission" date="2023-11" db="EMBL/GenBank/DDBJ databases">
        <title>Genome Sequence of Bacillus pseudomycoides stain BUPM19.</title>
        <authorList>
            <person name="Farhat A."/>
        </authorList>
    </citation>
    <scope>NUCLEOTIDE SEQUENCE [LARGE SCALE GENOMIC DNA]</scope>
    <source>
        <strain evidence="3">BUPM19</strain>
    </source>
</reference>
<name>A0ABU5K3M4_9BACI</name>
<sequence>MNTKKIVLGILFIFVSVCIYFFLIEPEEKIKLTSDTISKIKYLETDSVAEGIIKDYGQDAKDVFQKLTSSKKVVSKTDFWKKKLFKNSSNISQRTIAFSLDNGEKIIFEMLAFNIEGHNNESYIRRTGDSTIYHLNAEHTEKILIQFTNR</sequence>
<evidence type="ECO:0000313" key="2">
    <source>
        <dbReference type="EMBL" id="MDZ5609911.1"/>
    </source>
</evidence>
<keyword evidence="1" id="KW-0472">Membrane</keyword>
<keyword evidence="1" id="KW-1133">Transmembrane helix</keyword>
<feature type="transmembrane region" description="Helical" evidence="1">
    <location>
        <begin position="6"/>
        <end position="24"/>
    </location>
</feature>
<keyword evidence="3" id="KW-1185">Reference proteome</keyword>
<accession>A0ABU5K3M4</accession>